<evidence type="ECO:0000313" key="3">
    <source>
        <dbReference type="Proteomes" id="UP000019063"/>
    </source>
</evidence>
<keyword evidence="1" id="KW-0732">Signal</keyword>
<organism evidence="2 3">
    <name type="scientific">Roseivivax marinus</name>
    <dbReference type="NCBI Taxonomy" id="1379903"/>
    <lineage>
        <taxon>Bacteria</taxon>
        <taxon>Pseudomonadati</taxon>
        <taxon>Pseudomonadota</taxon>
        <taxon>Alphaproteobacteria</taxon>
        <taxon>Rhodobacterales</taxon>
        <taxon>Roseobacteraceae</taxon>
        <taxon>Roseivivax</taxon>
    </lineage>
</organism>
<evidence type="ECO:0000313" key="2">
    <source>
        <dbReference type="EMBL" id="ETW13034.1"/>
    </source>
</evidence>
<evidence type="ECO:0008006" key="4">
    <source>
        <dbReference type="Google" id="ProtNLM"/>
    </source>
</evidence>
<dbReference type="EMBL" id="AQQW01000004">
    <property type="protein sequence ID" value="ETW13034.1"/>
    <property type="molecule type" value="Genomic_DNA"/>
</dbReference>
<dbReference type="STRING" id="1379903.ATO8_07481"/>
<gene>
    <name evidence="2" type="ORF">ATO8_07481</name>
</gene>
<protein>
    <recommendedName>
        <fullName evidence="4">Lipoprotein</fullName>
    </recommendedName>
</protein>
<keyword evidence="3" id="KW-1185">Reference proteome</keyword>
<dbReference type="Proteomes" id="UP000019063">
    <property type="component" value="Unassembled WGS sequence"/>
</dbReference>
<dbReference type="eggNOG" id="ENOG50301ES">
    <property type="taxonomic scope" value="Bacteria"/>
</dbReference>
<sequence>MHRRSLLATATAFLAAPALVRAADPEGPLKIRELYEKTGDMSQLALGLEGERVSFEGYMAPPLKADAQFFVLTKRPMAVCPFCESSAEWPSDILAVYTKRVIDVIPFNVGIESRGVLEIGEYKDPETGFVSMVRLTDATYSD</sequence>
<evidence type="ECO:0000256" key="1">
    <source>
        <dbReference type="SAM" id="SignalP"/>
    </source>
</evidence>
<reference evidence="2 3" key="1">
    <citation type="journal article" date="2014" name="Antonie Van Leeuwenhoek">
        <title>Roseivivax atlanticus sp. nov., isolated from surface seawater of the Atlantic Ocean.</title>
        <authorList>
            <person name="Li G."/>
            <person name="Lai Q."/>
            <person name="Liu X."/>
            <person name="Sun F."/>
            <person name="Shao Z."/>
        </authorList>
    </citation>
    <scope>NUCLEOTIDE SEQUENCE [LARGE SCALE GENOMIC DNA]</scope>
    <source>
        <strain evidence="2 3">22II-s10s</strain>
    </source>
</reference>
<accession>W4HJY6</accession>
<dbReference type="RefSeq" id="WP_043843447.1">
    <property type="nucleotide sequence ID" value="NZ_AQQW01000004.1"/>
</dbReference>
<proteinExistence type="predicted"/>
<name>W4HJY6_9RHOB</name>
<feature type="chain" id="PRO_5004843157" description="Lipoprotein" evidence="1">
    <location>
        <begin position="23"/>
        <end position="142"/>
    </location>
</feature>
<dbReference type="PATRIC" id="fig|1317118.6.peg.1549"/>
<comment type="caution">
    <text evidence="2">The sequence shown here is derived from an EMBL/GenBank/DDBJ whole genome shotgun (WGS) entry which is preliminary data.</text>
</comment>
<dbReference type="AlphaFoldDB" id="W4HJY6"/>
<feature type="signal peptide" evidence="1">
    <location>
        <begin position="1"/>
        <end position="22"/>
    </location>
</feature>